<dbReference type="EMBL" id="AHNU02000069">
    <property type="protein sequence ID" value="EMN88882.1"/>
    <property type="molecule type" value="Genomic_DNA"/>
</dbReference>
<dbReference type="InterPro" id="IPR031041">
    <property type="entry name" value="Lept_O_ant_chp1"/>
</dbReference>
<sequence length="392" mass="46149">MGHALKKKIEMKTILRRFLFIWNAQKIWMKPKQAPVLIFDRCGSDNFLFYLNERYVSILDVRGESFNLYIFLKCILTFRVSRKYYYAFYINSVRPKVVMTFIDNNWPFYSLKKMCPTITTVLVQNGLRANLDEQFSSEISKDYLVDFMFLFNKNIGAIYSKNLKGKVFSNGSFLNNYHSVSNQNKDKSILFISQYRPRKNSVAYALVNNRMLTYDEVYLTENFLLDKLSVYCDRNGFRFIVKASNSEDIEDQYKFFKERIGNENFDFLTKGNIVNTYNAIDQAQIIVGVDSTLVYESIARGNRTAFFTLRSAFDPSRKFAWPADYPESGPFWTNKMDVSELERIMDYITQVSDEDWEATRLKYVKDLMEYDPGNSQFVSLMKELNVPLKENI</sequence>
<keyword evidence="2" id="KW-1185">Reference proteome</keyword>
<evidence type="ECO:0000313" key="2">
    <source>
        <dbReference type="Proteomes" id="UP000012118"/>
    </source>
</evidence>
<reference evidence="1 2" key="1">
    <citation type="submission" date="2013-01" db="EMBL/GenBank/DDBJ databases">
        <authorList>
            <person name="Harkins D.M."/>
            <person name="Durkin A.S."/>
            <person name="Brinkac L.M."/>
            <person name="Haft D.H."/>
            <person name="Selengut J.D."/>
            <person name="Sanka R."/>
            <person name="DePew J."/>
            <person name="Purushe J."/>
            <person name="Chanthongthip A."/>
            <person name="Lattana O."/>
            <person name="Phetsouvanh R."/>
            <person name="Newton P.N."/>
            <person name="Vinetz J.M."/>
            <person name="Sutton G.G."/>
            <person name="Nierman W.C."/>
            <person name="Fouts D.E."/>
        </authorList>
    </citation>
    <scope>NUCLEOTIDE SEQUENCE [LARGE SCALE GENOMIC DNA]</scope>
    <source>
        <strain evidence="1 2">UI 13098</strain>
    </source>
</reference>
<dbReference type="AlphaFoldDB" id="M6QJ22"/>
<dbReference type="Proteomes" id="UP000012118">
    <property type="component" value="Unassembled WGS sequence"/>
</dbReference>
<evidence type="ECO:0000313" key="1">
    <source>
        <dbReference type="EMBL" id="EMN88882.1"/>
    </source>
</evidence>
<name>M6QJ22_9LEPT</name>
<dbReference type="NCBIfam" id="TIGR04441">
    <property type="entry name" value="lept_O_ant_chp1"/>
    <property type="match status" value="1"/>
</dbReference>
<accession>M6QJ22</accession>
<protein>
    <submittedName>
        <fullName evidence="1">Uncharacterized protein</fullName>
    </submittedName>
</protein>
<gene>
    <name evidence="1" type="ORF">LEP1GSC108_2433</name>
</gene>
<comment type="caution">
    <text evidence="1">The sequence shown here is derived from an EMBL/GenBank/DDBJ whole genome shotgun (WGS) entry which is preliminary data.</text>
</comment>
<organism evidence="1 2">
    <name type="scientific">Leptospira weilii str. UI 13098</name>
    <dbReference type="NCBI Taxonomy" id="1088542"/>
    <lineage>
        <taxon>Bacteria</taxon>
        <taxon>Pseudomonadati</taxon>
        <taxon>Spirochaetota</taxon>
        <taxon>Spirochaetia</taxon>
        <taxon>Leptospirales</taxon>
        <taxon>Leptospiraceae</taxon>
        <taxon>Leptospira</taxon>
    </lineage>
</organism>
<proteinExistence type="predicted"/>